<evidence type="ECO:0000259" key="1">
    <source>
        <dbReference type="PROSITE" id="PS51186"/>
    </source>
</evidence>
<dbReference type="InterPro" id="IPR000182">
    <property type="entry name" value="GNAT_dom"/>
</dbReference>
<protein>
    <recommendedName>
        <fullName evidence="1">N-acetyltransferase domain-containing protein</fullName>
    </recommendedName>
</protein>
<dbReference type="InterPro" id="IPR052523">
    <property type="entry name" value="Trichothecene_AcTrans"/>
</dbReference>
<proteinExistence type="predicted"/>
<dbReference type="Proteomes" id="UP001187682">
    <property type="component" value="Unassembled WGS sequence"/>
</dbReference>
<sequence>MDLKLRLATLDDVEALCKTFFSGFADNLIAKYAFPPTSADVWDFWRQVMAHDIGDTNMHVVVVDDVSTTPPTLLAFGKWKVVQAEVDLPPPPTKWPEGGDQELAAAFFGNVWKKHVEIMSGRPHWCLVLLSTRKEFQRMGAGNILVKWGVEKADADGWECYLGSSVEARGLYEKYGFKEVDSLTYCNGEFYQSLMRRDKRQ</sequence>
<evidence type="ECO:0000313" key="3">
    <source>
        <dbReference type="Proteomes" id="UP001187682"/>
    </source>
</evidence>
<feature type="domain" description="N-acetyltransferase" evidence="1">
    <location>
        <begin position="66"/>
        <end position="197"/>
    </location>
</feature>
<dbReference type="Gene3D" id="3.40.630.30">
    <property type="match status" value="1"/>
</dbReference>
<dbReference type="SUPFAM" id="SSF55729">
    <property type="entry name" value="Acyl-CoA N-acyltransferases (Nat)"/>
    <property type="match status" value="1"/>
</dbReference>
<gene>
    <name evidence="2" type="ORF">DNG_03209</name>
</gene>
<reference evidence="2" key="1">
    <citation type="submission" date="2018-03" db="EMBL/GenBank/DDBJ databases">
        <authorList>
            <person name="Guldener U."/>
        </authorList>
    </citation>
    <scope>NUCLEOTIDE SEQUENCE</scope>
</reference>
<evidence type="ECO:0000313" key="2">
    <source>
        <dbReference type="EMBL" id="SPO00364.1"/>
    </source>
</evidence>
<dbReference type="InterPro" id="IPR016181">
    <property type="entry name" value="Acyl_CoA_acyltransferase"/>
</dbReference>
<keyword evidence="3" id="KW-1185">Reference proteome</keyword>
<organism evidence="2 3">
    <name type="scientific">Cephalotrichum gorgonifer</name>
    <dbReference type="NCBI Taxonomy" id="2041049"/>
    <lineage>
        <taxon>Eukaryota</taxon>
        <taxon>Fungi</taxon>
        <taxon>Dikarya</taxon>
        <taxon>Ascomycota</taxon>
        <taxon>Pezizomycotina</taxon>
        <taxon>Sordariomycetes</taxon>
        <taxon>Hypocreomycetidae</taxon>
        <taxon>Microascales</taxon>
        <taxon>Microascaceae</taxon>
        <taxon>Cephalotrichum</taxon>
    </lineage>
</organism>
<accession>A0AAE8STS3</accession>
<dbReference type="AlphaFoldDB" id="A0AAE8STS3"/>
<dbReference type="GO" id="GO:0016747">
    <property type="term" value="F:acyltransferase activity, transferring groups other than amino-acyl groups"/>
    <property type="evidence" value="ECO:0007669"/>
    <property type="project" value="InterPro"/>
</dbReference>
<dbReference type="EMBL" id="ONZQ02000003">
    <property type="protein sequence ID" value="SPO00364.1"/>
    <property type="molecule type" value="Genomic_DNA"/>
</dbReference>
<name>A0AAE8STS3_9PEZI</name>
<dbReference type="Pfam" id="PF13673">
    <property type="entry name" value="Acetyltransf_10"/>
    <property type="match status" value="1"/>
</dbReference>
<dbReference type="PANTHER" id="PTHR42791">
    <property type="entry name" value="GNAT FAMILY ACETYLTRANSFERASE"/>
    <property type="match status" value="1"/>
</dbReference>
<dbReference type="PANTHER" id="PTHR42791:SF17">
    <property type="entry name" value="ACETYLTRANSFERASE, GNAT FAMILY FAMILY (AFU_ORTHOLOGUE AFUA_8G05690)"/>
    <property type="match status" value="1"/>
</dbReference>
<comment type="caution">
    <text evidence="2">The sequence shown here is derived from an EMBL/GenBank/DDBJ whole genome shotgun (WGS) entry which is preliminary data.</text>
</comment>
<dbReference type="PROSITE" id="PS51186">
    <property type="entry name" value="GNAT"/>
    <property type="match status" value="1"/>
</dbReference>